<proteinExistence type="predicted"/>
<organism evidence="1 2">
    <name type="scientific">Tulasnella calospora MUT 4182</name>
    <dbReference type="NCBI Taxonomy" id="1051891"/>
    <lineage>
        <taxon>Eukaryota</taxon>
        <taxon>Fungi</taxon>
        <taxon>Dikarya</taxon>
        <taxon>Basidiomycota</taxon>
        <taxon>Agaricomycotina</taxon>
        <taxon>Agaricomycetes</taxon>
        <taxon>Cantharellales</taxon>
        <taxon>Tulasnellaceae</taxon>
        <taxon>Tulasnella</taxon>
    </lineage>
</organism>
<gene>
    <name evidence="1" type="ORF">M407DRAFT_240472</name>
</gene>
<evidence type="ECO:0000313" key="1">
    <source>
        <dbReference type="EMBL" id="KIO34619.1"/>
    </source>
</evidence>
<name>A0A0C3QZ15_9AGAM</name>
<dbReference type="HOGENOM" id="CLU_2998159_0_0_1"/>
<reference evidence="2" key="2">
    <citation type="submission" date="2015-01" db="EMBL/GenBank/DDBJ databases">
        <title>Evolutionary Origins and Diversification of the Mycorrhizal Mutualists.</title>
        <authorList>
            <consortium name="DOE Joint Genome Institute"/>
            <consortium name="Mycorrhizal Genomics Consortium"/>
            <person name="Kohler A."/>
            <person name="Kuo A."/>
            <person name="Nagy L.G."/>
            <person name="Floudas D."/>
            <person name="Copeland A."/>
            <person name="Barry K.W."/>
            <person name="Cichocki N."/>
            <person name="Veneault-Fourrey C."/>
            <person name="LaButti K."/>
            <person name="Lindquist E.A."/>
            <person name="Lipzen A."/>
            <person name="Lundell T."/>
            <person name="Morin E."/>
            <person name="Murat C."/>
            <person name="Riley R."/>
            <person name="Ohm R."/>
            <person name="Sun H."/>
            <person name="Tunlid A."/>
            <person name="Henrissat B."/>
            <person name="Grigoriev I.V."/>
            <person name="Hibbett D.S."/>
            <person name="Martin F."/>
        </authorList>
    </citation>
    <scope>NUCLEOTIDE SEQUENCE [LARGE SCALE GENOMIC DNA]</scope>
    <source>
        <strain evidence="2">MUT 4182</strain>
    </source>
</reference>
<reference evidence="1 2" key="1">
    <citation type="submission" date="2014-04" db="EMBL/GenBank/DDBJ databases">
        <authorList>
            <consortium name="DOE Joint Genome Institute"/>
            <person name="Kuo A."/>
            <person name="Girlanda M."/>
            <person name="Perotto S."/>
            <person name="Kohler A."/>
            <person name="Nagy L.G."/>
            <person name="Floudas D."/>
            <person name="Copeland A."/>
            <person name="Barry K.W."/>
            <person name="Cichocki N."/>
            <person name="Veneault-Fourrey C."/>
            <person name="LaButti K."/>
            <person name="Lindquist E.A."/>
            <person name="Lipzen A."/>
            <person name="Lundell T."/>
            <person name="Morin E."/>
            <person name="Murat C."/>
            <person name="Sun H."/>
            <person name="Tunlid A."/>
            <person name="Henrissat B."/>
            <person name="Grigoriev I.V."/>
            <person name="Hibbett D.S."/>
            <person name="Martin F."/>
            <person name="Nordberg H.P."/>
            <person name="Cantor M.N."/>
            <person name="Hua S.X."/>
        </authorList>
    </citation>
    <scope>NUCLEOTIDE SEQUENCE [LARGE SCALE GENOMIC DNA]</scope>
    <source>
        <strain evidence="1 2">MUT 4182</strain>
    </source>
</reference>
<sequence length="57" mass="6520">MPCPQLKKLTLIVDARWPCKGSVANLLKARKLSCRELVVYDEDGRIFDLASVAFRRQ</sequence>
<dbReference type="OrthoDB" id="3160399at2759"/>
<dbReference type="EMBL" id="KN822942">
    <property type="protein sequence ID" value="KIO34619.1"/>
    <property type="molecule type" value="Genomic_DNA"/>
</dbReference>
<evidence type="ECO:0000313" key="2">
    <source>
        <dbReference type="Proteomes" id="UP000054248"/>
    </source>
</evidence>
<protein>
    <submittedName>
        <fullName evidence="1">Uncharacterized protein</fullName>
    </submittedName>
</protein>
<keyword evidence="2" id="KW-1185">Reference proteome</keyword>
<dbReference type="AlphaFoldDB" id="A0A0C3QZ15"/>
<dbReference type="Proteomes" id="UP000054248">
    <property type="component" value="Unassembled WGS sequence"/>
</dbReference>
<accession>A0A0C3QZ15</accession>